<keyword evidence="6 7" id="KW-0472">Membrane</keyword>
<evidence type="ECO:0000256" key="5">
    <source>
        <dbReference type="ARBA" id="ARBA00022989"/>
    </source>
</evidence>
<feature type="domain" description="ABC transmembrane type-1" evidence="8">
    <location>
        <begin position="35"/>
        <end position="235"/>
    </location>
</feature>
<dbReference type="InterPro" id="IPR000515">
    <property type="entry name" value="MetI-like"/>
</dbReference>
<dbReference type="Proteomes" id="UP000182149">
    <property type="component" value="Unassembled WGS sequence"/>
</dbReference>
<dbReference type="Gene3D" id="1.10.3720.10">
    <property type="entry name" value="MetI-like"/>
    <property type="match status" value="1"/>
</dbReference>
<evidence type="ECO:0000256" key="1">
    <source>
        <dbReference type="ARBA" id="ARBA00004651"/>
    </source>
</evidence>
<keyword evidence="5 7" id="KW-1133">Transmembrane helix</keyword>
<dbReference type="Pfam" id="PF00528">
    <property type="entry name" value="BPD_transp_1"/>
    <property type="match status" value="1"/>
</dbReference>
<dbReference type="InterPro" id="IPR035906">
    <property type="entry name" value="MetI-like_sf"/>
</dbReference>
<dbReference type="GO" id="GO:0055085">
    <property type="term" value="P:transmembrane transport"/>
    <property type="evidence" value="ECO:0007669"/>
    <property type="project" value="InterPro"/>
</dbReference>
<dbReference type="EMBL" id="JXKD01000006">
    <property type="protein sequence ID" value="OJG10729.1"/>
    <property type="molecule type" value="Genomic_DNA"/>
</dbReference>
<proteinExistence type="inferred from homology"/>
<evidence type="ECO:0000313" key="9">
    <source>
        <dbReference type="EMBL" id="OJG10729.1"/>
    </source>
</evidence>
<feature type="transmembrane region" description="Helical" evidence="7">
    <location>
        <begin position="214"/>
        <end position="239"/>
    </location>
</feature>
<keyword evidence="4 7" id="KW-0812">Transmembrane</keyword>
<comment type="subcellular location">
    <subcellularLocation>
        <location evidence="1 7">Cell membrane</location>
        <topology evidence="1 7">Multi-pass membrane protein</topology>
    </subcellularLocation>
</comment>
<evidence type="ECO:0000256" key="3">
    <source>
        <dbReference type="ARBA" id="ARBA00022475"/>
    </source>
</evidence>
<dbReference type="STRING" id="328396.RU93_GL001942"/>
<evidence type="ECO:0000313" key="10">
    <source>
        <dbReference type="Proteomes" id="UP000182149"/>
    </source>
</evidence>
<evidence type="ECO:0000256" key="2">
    <source>
        <dbReference type="ARBA" id="ARBA00022448"/>
    </source>
</evidence>
<sequence length="274" mass="30819">MNVIRMRPTGRVFNFVGFSNYQNVWLKDMLFVQELISFLVSTLLRIPVIVVFSLMIALLLNQKIQFKGTFRTIFFLPVVVASGPIMNQLITQGATSIPMINQGAINTILNTFLPIWLVNPISDLFSQIIVVLWYSGVQILIFIAGLQKVDRSLYEAAKIDGGSAWECFWKITLPILKPMIFLNAIYTLITLANSGQNNIINLIYSNMFSATRGYGFASAMAWMYAIVVLTILGIIGLLLKDSPNSTYVSKKNKPQQSFFQKLKLKRGVSDARKS</sequence>
<feature type="transmembrane region" description="Helical" evidence="7">
    <location>
        <begin position="35"/>
        <end position="60"/>
    </location>
</feature>
<dbReference type="AlphaFoldDB" id="A0A1L8QTA3"/>
<keyword evidence="2 7" id="KW-0813">Transport</keyword>
<dbReference type="CDD" id="cd06261">
    <property type="entry name" value="TM_PBP2"/>
    <property type="match status" value="1"/>
</dbReference>
<dbReference type="PANTHER" id="PTHR43227">
    <property type="entry name" value="BLL4140 PROTEIN"/>
    <property type="match status" value="1"/>
</dbReference>
<feature type="transmembrane region" description="Helical" evidence="7">
    <location>
        <begin position="167"/>
        <end position="189"/>
    </location>
</feature>
<feature type="transmembrane region" description="Helical" evidence="7">
    <location>
        <begin position="124"/>
        <end position="146"/>
    </location>
</feature>
<organism evidence="9 10">
    <name type="scientific">Enterococcus aquimarinus</name>
    <dbReference type="NCBI Taxonomy" id="328396"/>
    <lineage>
        <taxon>Bacteria</taxon>
        <taxon>Bacillati</taxon>
        <taxon>Bacillota</taxon>
        <taxon>Bacilli</taxon>
        <taxon>Lactobacillales</taxon>
        <taxon>Enterococcaceae</taxon>
        <taxon>Enterococcus</taxon>
    </lineage>
</organism>
<gene>
    <name evidence="9" type="ORF">RU93_GL001942</name>
</gene>
<reference evidence="9 10" key="1">
    <citation type="submission" date="2014-12" db="EMBL/GenBank/DDBJ databases">
        <title>Draft genome sequences of 29 type strains of Enterococci.</title>
        <authorList>
            <person name="Zhong Z."/>
            <person name="Sun Z."/>
            <person name="Liu W."/>
            <person name="Zhang W."/>
            <person name="Zhang H."/>
        </authorList>
    </citation>
    <scope>NUCLEOTIDE SEQUENCE [LARGE SCALE GENOMIC DNA]</scope>
    <source>
        <strain evidence="9 10">DSM 17690</strain>
    </source>
</reference>
<protein>
    <submittedName>
        <fullName evidence="9">ABC transporter, permease protein</fullName>
    </submittedName>
</protein>
<comment type="similarity">
    <text evidence="7">Belongs to the binding-protein-dependent transport system permease family.</text>
</comment>
<dbReference type="SUPFAM" id="SSF161098">
    <property type="entry name" value="MetI-like"/>
    <property type="match status" value="1"/>
</dbReference>
<keyword evidence="3" id="KW-1003">Cell membrane</keyword>
<name>A0A1L8QTA3_9ENTE</name>
<dbReference type="GO" id="GO:0005886">
    <property type="term" value="C:plasma membrane"/>
    <property type="evidence" value="ECO:0007669"/>
    <property type="project" value="UniProtKB-SubCell"/>
</dbReference>
<evidence type="ECO:0000256" key="6">
    <source>
        <dbReference type="ARBA" id="ARBA00023136"/>
    </source>
</evidence>
<accession>A0A1L8QTA3</accession>
<evidence type="ECO:0000256" key="4">
    <source>
        <dbReference type="ARBA" id="ARBA00022692"/>
    </source>
</evidence>
<dbReference type="InterPro" id="IPR050809">
    <property type="entry name" value="UgpAE/MalFG_permease"/>
</dbReference>
<dbReference type="PROSITE" id="PS50928">
    <property type="entry name" value="ABC_TM1"/>
    <property type="match status" value="1"/>
</dbReference>
<comment type="caution">
    <text evidence="9">The sequence shown here is derived from an EMBL/GenBank/DDBJ whole genome shotgun (WGS) entry which is preliminary data.</text>
</comment>
<evidence type="ECO:0000259" key="8">
    <source>
        <dbReference type="PROSITE" id="PS50928"/>
    </source>
</evidence>
<dbReference type="PANTHER" id="PTHR43227:SF3">
    <property type="entry name" value="BINDING-PROTEIN-DEPENDENT TRANSPORT SYSTEMS INNER MEMBRANE COMPONENT"/>
    <property type="match status" value="1"/>
</dbReference>
<keyword evidence="10" id="KW-1185">Reference proteome</keyword>
<evidence type="ECO:0000256" key="7">
    <source>
        <dbReference type="RuleBase" id="RU363032"/>
    </source>
</evidence>
<feature type="transmembrane region" description="Helical" evidence="7">
    <location>
        <begin position="72"/>
        <end position="90"/>
    </location>
</feature>